<evidence type="ECO:0008006" key="4">
    <source>
        <dbReference type="Google" id="ProtNLM"/>
    </source>
</evidence>
<dbReference type="RefSeq" id="WP_111363886.1">
    <property type="nucleotide sequence ID" value="NZ_VINQ01000002.1"/>
</dbReference>
<dbReference type="EMBL" id="VINQ01000002">
    <property type="protein sequence ID" value="KAA0920182.1"/>
    <property type="molecule type" value="Genomic_DNA"/>
</dbReference>
<evidence type="ECO:0000313" key="3">
    <source>
        <dbReference type="Proteomes" id="UP000325291"/>
    </source>
</evidence>
<organism evidence="2 3">
    <name type="scientific">Aquicoccus porphyridii</name>
    <dbReference type="NCBI Taxonomy" id="1852029"/>
    <lineage>
        <taxon>Bacteria</taxon>
        <taxon>Pseudomonadati</taxon>
        <taxon>Pseudomonadota</taxon>
        <taxon>Alphaproteobacteria</taxon>
        <taxon>Rhodobacterales</taxon>
        <taxon>Paracoccaceae</taxon>
        <taxon>Aquicoccus</taxon>
    </lineage>
</organism>
<sequence length="222" mass="23177">MRRTLFALALIATAPLSAKGGPPPCAAPICVQPRDELGLSRLLTFEDVPNSLGVGARIDDLLTRPGARLGERFAGQILTQDGEFDRVSGRPDAPLTVLPGAPGRNLGAIRLPGTVVLHGLGPRGFPRAEAIGEGAIAIAFDHDQGALALDLRGGEGGHATVIFYRRDGSIIDRLHLSPLGEDSFGFLRNATDADIAGLLILNSDPQGIAIDNLAFDDPKPSG</sequence>
<proteinExistence type="predicted"/>
<evidence type="ECO:0000313" key="2">
    <source>
        <dbReference type="EMBL" id="KAA0920182.1"/>
    </source>
</evidence>
<accession>A0A5A9ZT74</accession>
<evidence type="ECO:0000256" key="1">
    <source>
        <dbReference type="SAM" id="SignalP"/>
    </source>
</evidence>
<keyword evidence="3" id="KW-1185">Reference proteome</keyword>
<feature type="chain" id="PRO_5023093262" description="Phytase-like domain-containing protein" evidence="1">
    <location>
        <begin position="19"/>
        <end position="222"/>
    </location>
</feature>
<dbReference type="AlphaFoldDB" id="A0A5A9ZT74"/>
<comment type="caution">
    <text evidence="2">The sequence shown here is derived from an EMBL/GenBank/DDBJ whole genome shotgun (WGS) entry which is preliminary data.</text>
</comment>
<protein>
    <recommendedName>
        <fullName evidence="4">Phytase-like domain-containing protein</fullName>
    </recommendedName>
</protein>
<name>A0A5A9ZT74_9RHOB</name>
<feature type="signal peptide" evidence="1">
    <location>
        <begin position="1"/>
        <end position="18"/>
    </location>
</feature>
<dbReference type="Proteomes" id="UP000325291">
    <property type="component" value="Unassembled WGS sequence"/>
</dbReference>
<reference evidence="2 3" key="1">
    <citation type="submission" date="2019-07" db="EMBL/GenBank/DDBJ databases">
        <title>Aquicoccus porphyridii gen. nov., sp. nov., isolated from a small marine red alga, Porphyridium marinum.</title>
        <authorList>
            <person name="Liu L."/>
        </authorList>
    </citation>
    <scope>NUCLEOTIDE SEQUENCE [LARGE SCALE GENOMIC DNA]</scope>
    <source>
        <strain evidence="2 3">L1 8-17</strain>
    </source>
</reference>
<gene>
    <name evidence="2" type="ORF">FLO80_03425</name>
</gene>
<keyword evidence="1" id="KW-0732">Signal</keyword>